<reference evidence="2 3" key="1">
    <citation type="submission" date="2024-01" db="EMBL/GenBank/DDBJ databases">
        <title>A draft genome for the cacao thread blight pathogen Marasmiellus scandens.</title>
        <authorList>
            <person name="Baruah I.K."/>
            <person name="Leung J."/>
            <person name="Bukari Y."/>
            <person name="Amoako-Attah I."/>
            <person name="Meinhardt L.W."/>
            <person name="Bailey B.A."/>
            <person name="Cohen S.P."/>
        </authorList>
    </citation>
    <scope>NUCLEOTIDE SEQUENCE [LARGE SCALE GENOMIC DNA]</scope>
    <source>
        <strain evidence="2 3">GH-19</strain>
    </source>
</reference>
<dbReference type="InterPro" id="IPR023210">
    <property type="entry name" value="NADP_OxRdtase_dom"/>
</dbReference>
<evidence type="ECO:0000259" key="1">
    <source>
        <dbReference type="Pfam" id="PF00248"/>
    </source>
</evidence>
<sequence length="119" mass="13601">MPSINQIELHPMCQQKPIVEYCKENSIIVQAYSPLLRGQMDHEVFKSVAAKYNREPAQILLRWSLQKGFAPLPKSAQPARIYSNAQLWDFELDEEDMAKLDALDRGKDGAITWNPVDAE</sequence>
<name>A0ABR1K8I7_9AGAR</name>
<dbReference type="SUPFAM" id="SSF51430">
    <property type="entry name" value="NAD(P)-linked oxidoreductase"/>
    <property type="match status" value="1"/>
</dbReference>
<dbReference type="PROSITE" id="PS00063">
    <property type="entry name" value="ALDOKETO_REDUCTASE_3"/>
    <property type="match status" value="1"/>
</dbReference>
<organism evidence="2 3">
    <name type="scientific">Marasmiellus scandens</name>
    <dbReference type="NCBI Taxonomy" id="2682957"/>
    <lineage>
        <taxon>Eukaryota</taxon>
        <taxon>Fungi</taxon>
        <taxon>Dikarya</taxon>
        <taxon>Basidiomycota</taxon>
        <taxon>Agaricomycotina</taxon>
        <taxon>Agaricomycetes</taxon>
        <taxon>Agaricomycetidae</taxon>
        <taxon>Agaricales</taxon>
        <taxon>Marasmiineae</taxon>
        <taxon>Omphalotaceae</taxon>
        <taxon>Marasmiellus</taxon>
    </lineage>
</organism>
<dbReference type="PANTHER" id="PTHR43827">
    <property type="entry name" value="2,5-DIKETO-D-GLUCONIC ACID REDUCTASE"/>
    <property type="match status" value="1"/>
</dbReference>
<accession>A0ABR1K8I7</accession>
<gene>
    <name evidence="2" type="ORF">VKT23_000826</name>
</gene>
<protein>
    <recommendedName>
        <fullName evidence="1">NADP-dependent oxidoreductase domain-containing protein</fullName>
    </recommendedName>
</protein>
<dbReference type="InterPro" id="IPR020471">
    <property type="entry name" value="AKR"/>
</dbReference>
<evidence type="ECO:0000313" key="2">
    <source>
        <dbReference type="EMBL" id="KAK7472715.1"/>
    </source>
</evidence>
<dbReference type="Pfam" id="PF00248">
    <property type="entry name" value="Aldo_ket_red"/>
    <property type="match status" value="1"/>
</dbReference>
<dbReference type="PANTHER" id="PTHR43827:SF13">
    <property type="entry name" value="ALDO_KETO REDUCTASE FAMILY PROTEIN"/>
    <property type="match status" value="1"/>
</dbReference>
<dbReference type="Proteomes" id="UP001498398">
    <property type="component" value="Unassembled WGS sequence"/>
</dbReference>
<comment type="caution">
    <text evidence="2">The sequence shown here is derived from an EMBL/GenBank/DDBJ whole genome shotgun (WGS) entry which is preliminary data.</text>
</comment>
<evidence type="ECO:0000313" key="3">
    <source>
        <dbReference type="Proteomes" id="UP001498398"/>
    </source>
</evidence>
<dbReference type="InterPro" id="IPR036812">
    <property type="entry name" value="NAD(P)_OxRdtase_dom_sf"/>
</dbReference>
<proteinExistence type="predicted"/>
<dbReference type="InterPro" id="IPR018170">
    <property type="entry name" value="Aldo/ket_reductase_CS"/>
</dbReference>
<dbReference type="Gene3D" id="3.20.20.100">
    <property type="entry name" value="NADP-dependent oxidoreductase domain"/>
    <property type="match status" value="1"/>
</dbReference>
<keyword evidence="3" id="KW-1185">Reference proteome</keyword>
<dbReference type="PRINTS" id="PR00069">
    <property type="entry name" value="ALDKETRDTASE"/>
</dbReference>
<dbReference type="EMBL" id="JBANRG010000001">
    <property type="protein sequence ID" value="KAK7472715.1"/>
    <property type="molecule type" value="Genomic_DNA"/>
</dbReference>
<feature type="domain" description="NADP-dependent oxidoreductase" evidence="1">
    <location>
        <begin position="2"/>
        <end position="104"/>
    </location>
</feature>